<keyword evidence="2" id="KW-1185">Reference proteome</keyword>
<protein>
    <submittedName>
        <fullName evidence="1">Uncharacterized protein</fullName>
    </submittedName>
</protein>
<reference evidence="1 2" key="1">
    <citation type="journal article" date="2013" name="Nat. Commun.">
        <title>The evolution and pathogenic mechanisms of the rice sheath blight pathogen.</title>
        <authorList>
            <person name="Zheng A."/>
            <person name="Lin R."/>
            <person name="Xu L."/>
            <person name="Qin P."/>
            <person name="Tang C."/>
            <person name="Ai P."/>
            <person name="Zhang D."/>
            <person name="Liu Y."/>
            <person name="Sun Z."/>
            <person name="Feng H."/>
            <person name="Wang Y."/>
            <person name="Chen Y."/>
            <person name="Liang X."/>
            <person name="Fu R."/>
            <person name="Li Q."/>
            <person name="Zhang J."/>
            <person name="Yu X."/>
            <person name="Xie Z."/>
            <person name="Ding L."/>
            <person name="Guan P."/>
            <person name="Tang J."/>
            <person name="Liang Y."/>
            <person name="Wang S."/>
            <person name="Deng Q."/>
            <person name="Li S."/>
            <person name="Zhu J."/>
            <person name="Wang L."/>
            <person name="Liu H."/>
            <person name="Li P."/>
        </authorList>
    </citation>
    <scope>NUCLEOTIDE SEQUENCE [LARGE SCALE GENOMIC DNA]</scope>
    <source>
        <strain evidence="2">AG-1 IA</strain>
    </source>
</reference>
<dbReference type="Proteomes" id="UP000011668">
    <property type="component" value="Unassembled WGS sequence"/>
</dbReference>
<accession>L8WMJ3</accession>
<dbReference type="AlphaFoldDB" id="L8WMJ3"/>
<gene>
    <name evidence="1" type="ORF">AG1IA_08398</name>
</gene>
<comment type="caution">
    <text evidence="1">The sequence shown here is derived from an EMBL/GenBank/DDBJ whole genome shotgun (WGS) entry which is preliminary data.</text>
</comment>
<sequence length="129" mass="14663">MSREDCFMPRRLASSYTPSTAARVCVSFLSDSRARLVVGRPRSGSRGRRGRREINALIYLYVRSHFMASSKTFERCPCSTSRIRILNNAIDEMSSEPGNYFEVYAQHDAGPRPPLVTIHATWYALTQRA</sequence>
<name>L8WMJ3_THACA</name>
<evidence type="ECO:0000313" key="2">
    <source>
        <dbReference type="Proteomes" id="UP000011668"/>
    </source>
</evidence>
<dbReference type="HOGENOM" id="CLU_1950269_0_0_1"/>
<dbReference type="EMBL" id="AFRT01002582">
    <property type="protein sequence ID" value="ELU37569.1"/>
    <property type="molecule type" value="Genomic_DNA"/>
</dbReference>
<evidence type="ECO:0000313" key="1">
    <source>
        <dbReference type="EMBL" id="ELU37569.1"/>
    </source>
</evidence>
<organism evidence="1 2">
    <name type="scientific">Thanatephorus cucumeris (strain AG1-IA)</name>
    <name type="common">Rice sheath blight fungus</name>
    <name type="synonym">Rhizoctonia solani</name>
    <dbReference type="NCBI Taxonomy" id="983506"/>
    <lineage>
        <taxon>Eukaryota</taxon>
        <taxon>Fungi</taxon>
        <taxon>Dikarya</taxon>
        <taxon>Basidiomycota</taxon>
        <taxon>Agaricomycotina</taxon>
        <taxon>Agaricomycetes</taxon>
        <taxon>Cantharellales</taxon>
        <taxon>Ceratobasidiaceae</taxon>
        <taxon>Rhizoctonia</taxon>
        <taxon>Rhizoctonia solani AG-1</taxon>
    </lineage>
</organism>
<proteinExistence type="predicted"/>